<keyword evidence="2" id="KW-0347">Helicase</keyword>
<keyword evidence="3" id="KW-1185">Reference proteome</keyword>
<keyword evidence="2" id="KW-0378">Hydrolase</keyword>
<comment type="caution">
    <text evidence="2">The sequence shown here is derived from an EMBL/GenBank/DDBJ whole genome shotgun (WGS) entry which is preliminary data.</text>
</comment>
<dbReference type="EMBL" id="VFPA01000004">
    <property type="protein sequence ID" value="TQM06478.1"/>
    <property type="molecule type" value="Genomic_DNA"/>
</dbReference>
<protein>
    <submittedName>
        <fullName evidence="2">XPB/Ssl2-like helicase family protein</fullName>
    </submittedName>
</protein>
<evidence type="ECO:0000313" key="2">
    <source>
        <dbReference type="EMBL" id="TQM06478.1"/>
    </source>
</evidence>
<organism evidence="2 3">
    <name type="scientific">Pseudonocardia kunmingensis</name>
    <dbReference type="NCBI Taxonomy" id="630975"/>
    <lineage>
        <taxon>Bacteria</taxon>
        <taxon>Bacillati</taxon>
        <taxon>Actinomycetota</taxon>
        <taxon>Actinomycetes</taxon>
        <taxon>Pseudonocardiales</taxon>
        <taxon>Pseudonocardiaceae</taxon>
        <taxon>Pseudonocardia</taxon>
    </lineage>
</organism>
<name>A0A543DB11_9PSEU</name>
<dbReference type="AlphaFoldDB" id="A0A543DB11"/>
<sequence>MGRSAGLGVWLDTLTTDELAALLRARPDVLRHPAPEDLGALASRLCTQPSVNQAQLLLDRPALQVAEALLALGGSATREELLRLFGATDGELAARVEVALHDLQALALTWPVHGRVRLVGSWGAVSRDPLGLGRPARELLGMLTGEQLARIGSGLGLGGHDCKGAWLEAVAAAVSDPRAVPARLERAGPEVAEAVRRIAWHGPRTSGCEFPAPDEPVGTAQVGRLLAVQGWVVPTEWGIGEMPREVALAVRGPEYRAPFDVHPPRIRTAPVAPEQVRGAGERAALAALESVRRLVALLDRAPLTTVQGGGVGVRELRRGAKQLATDITGIRLWLEIAAAAGLVALARDTPSAEPAAGLRRGFSPPVGRALATTAADEWLEADPADAFTRLLLAWWSLPLVPSLRVDESGRPAAALVRAFGHPEHPRMRARTLRALHSLEHGHGITEPEALLDRLAHAAPIEHGGHDDAARLRATVAEAELLGLVATGALTPLGRHLLAAVRADDPAAALRGALTGTLPPPCRTATFLPDLTALVRGTAAPALARLLDTAAEAESRDTASVWRFSAQSVRRALDEGHDADSLLAGLTAAADNALPQPLEYLVHDAARRHGQVQVHTVATCVLVTDAALGAQLAAERALAPLRLRRLADTVLASALPAEDTVAALRAAGYAPVQHDAGGAMVVQRRVAHRASAPARATAQRRPASDVSALAERLGGG</sequence>
<reference evidence="2 3" key="1">
    <citation type="submission" date="2019-06" db="EMBL/GenBank/DDBJ databases">
        <title>Sequencing the genomes of 1000 actinobacteria strains.</title>
        <authorList>
            <person name="Klenk H.-P."/>
        </authorList>
    </citation>
    <scope>NUCLEOTIDE SEQUENCE [LARGE SCALE GENOMIC DNA]</scope>
    <source>
        <strain evidence="2 3">DSM 45301</strain>
    </source>
</reference>
<proteinExistence type="predicted"/>
<keyword evidence="2" id="KW-0547">Nucleotide-binding</keyword>
<dbReference type="Pfam" id="PF13625">
    <property type="entry name" value="Helicase_C_3"/>
    <property type="match status" value="1"/>
</dbReference>
<keyword evidence="2" id="KW-0067">ATP-binding</keyword>
<dbReference type="OrthoDB" id="3415124at2"/>
<evidence type="ECO:0000313" key="3">
    <source>
        <dbReference type="Proteomes" id="UP000315677"/>
    </source>
</evidence>
<dbReference type="InterPro" id="IPR032830">
    <property type="entry name" value="XPB/Ssl2_N"/>
</dbReference>
<feature type="domain" description="Helicase XPB/Ssl2 N-terminal" evidence="1">
    <location>
        <begin position="528"/>
        <end position="646"/>
    </location>
</feature>
<gene>
    <name evidence="2" type="ORF">FB558_6736</name>
</gene>
<evidence type="ECO:0000259" key="1">
    <source>
        <dbReference type="Pfam" id="PF13625"/>
    </source>
</evidence>
<accession>A0A543DB11</accession>
<dbReference type="RefSeq" id="WP_142060371.1">
    <property type="nucleotide sequence ID" value="NZ_VFPA01000004.1"/>
</dbReference>
<dbReference type="Proteomes" id="UP000315677">
    <property type="component" value="Unassembled WGS sequence"/>
</dbReference>
<dbReference type="GO" id="GO:0004386">
    <property type="term" value="F:helicase activity"/>
    <property type="evidence" value="ECO:0007669"/>
    <property type="project" value="UniProtKB-KW"/>
</dbReference>